<reference evidence="8 9" key="1">
    <citation type="submission" date="2019-12" db="EMBL/GenBank/DDBJ databases">
        <title>Genomic-based taxomic classification of the family Erythrobacteraceae.</title>
        <authorList>
            <person name="Xu L."/>
        </authorList>
    </citation>
    <scope>NUCLEOTIDE SEQUENCE [LARGE SCALE GENOMIC DNA]</scope>
    <source>
        <strain evidence="8 9">M0322</strain>
    </source>
</reference>
<dbReference type="OrthoDB" id="7410331at2"/>
<evidence type="ECO:0000256" key="5">
    <source>
        <dbReference type="SAM" id="MobiDB-lite"/>
    </source>
</evidence>
<evidence type="ECO:0000256" key="2">
    <source>
        <dbReference type="ARBA" id="ARBA00008681"/>
    </source>
</evidence>
<gene>
    <name evidence="8" type="ORF">GRI99_02635</name>
</gene>
<feature type="compositionally biased region" description="Basic residues" evidence="5">
    <location>
        <begin position="279"/>
        <end position="290"/>
    </location>
</feature>
<feature type="region of interest" description="Disordered" evidence="5">
    <location>
        <begin position="275"/>
        <end position="302"/>
    </location>
</feature>
<evidence type="ECO:0000313" key="9">
    <source>
        <dbReference type="Proteomes" id="UP000466966"/>
    </source>
</evidence>
<evidence type="ECO:0000256" key="4">
    <source>
        <dbReference type="ARBA" id="ARBA00023288"/>
    </source>
</evidence>
<feature type="signal peptide" evidence="6">
    <location>
        <begin position="1"/>
        <end position="37"/>
    </location>
</feature>
<evidence type="ECO:0000256" key="3">
    <source>
        <dbReference type="ARBA" id="ARBA00015281"/>
    </source>
</evidence>
<feature type="compositionally biased region" description="Basic and acidic residues" evidence="5">
    <location>
        <begin position="292"/>
        <end position="302"/>
    </location>
</feature>
<keyword evidence="6" id="KW-0732">Signal</keyword>
<accession>A0A844YUH5</accession>
<dbReference type="Pfam" id="PF05433">
    <property type="entry name" value="Rick_17kDa_Anti"/>
    <property type="match status" value="1"/>
</dbReference>
<organism evidence="8 9">
    <name type="scientific">Alteraurantiacibacter buctensis</name>
    <dbReference type="NCBI Taxonomy" id="1503981"/>
    <lineage>
        <taxon>Bacteria</taxon>
        <taxon>Pseudomonadati</taxon>
        <taxon>Pseudomonadota</taxon>
        <taxon>Alphaproteobacteria</taxon>
        <taxon>Sphingomonadales</taxon>
        <taxon>Erythrobacteraceae</taxon>
        <taxon>Alteraurantiacibacter</taxon>
    </lineage>
</organism>
<keyword evidence="4" id="KW-0449">Lipoprotein</keyword>
<proteinExistence type="inferred from homology"/>
<feature type="domain" description="Glycine zipper 2TM" evidence="7">
    <location>
        <begin position="157"/>
        <end position="198"/>
    </location>
</feature>
<protein>
    <recommendedName>
        <fullName evidence="3">17 kDa surface antigen</fullName>
    </recommendedName>
</protein>
<evidence type="ECO:0000259" key="7">
    <source>
        <dbReference type="Pfam" id="PF05433"/>
    </source>
</evidence>
<comment type="similarity">
    <text evidence="2">Belongs to the rickettsiale 17 kDa surface antigen family.</text>
</comment>
<dbReference type="GO" id="GO:0009279">
    <property type="term" value="C:cell outer membrane"/>
    <property type="evidence" value="ECO:0007669"/>
    <property type="project" value="UniProtKB-SubCell"/>
</dbReference>
<dbReference type="InterPro" id="IPR008816">
    <property type="entry name" value="Gly_zipper_2TM_dom"/>
</dbReference>
<keyword evidence="9" id="KW-1185">Reference proteome</keyword>
<dbReference type="Proteomes" id="UP000466966">
    <property type="component" value="Unassembled WGS sequence"/>
</dbReference>
<feature type="chain" id="PRO_5032478122" description="17 kDa surface antigen" evidence="6">
    <location>
        <begin position="38"/>
        <end position="302"/>
    </location>
</feature>
<evidence type="ECO:0000313" key="8">
    <source>
        <dbReference type="EMBL" id="MXO70528.1"/>
    </source>
</evidence>
<sequence length="302" mass="32810">MRRNRACCTSGADSMSMRLALFAAASPLALIALPAQAQVDDRYAGVEEVIETYSEPVVQDIGEWESEEAAAGASYAHGDRGSYGSEDYVEWEEEPARPMHRMRHGGHRQHMAPGQPRQLAYSPEERAEWLRQCRALHTSHDEPVYVDRDGDGDADIIGGVIGAVAGGVIGNRVANRGDRLAGTLIGAGLGGLAGAVVGAVIDGIDDDDDYHEVAAPQDPGFDYCEAYLINYERGYGVPQQMAYAPVMMVPVAQGMATPRHGARRIIEEEIEVEAEAPRGPRRHTARRVIHRQAADDKRTPIN</sequence>
<evidence type="ECO:0000256" key="1">
    <source>
        <dbReference type="ARBA" id="ARBA00004459"/>
    </source>
</evidence>
<dbReference type="AlphaFoldDB" id="A0A844YUH5"/>
<comment type="subcellular location">
    <subcellularLocation>
        <location evidence="1">Cell outer membrane</location>
        <topology evidence="1">Lipid-anchor</topology>
    </subcellularLocation>
</comment>
<dbReference type="EMBL" id="WTYV01000001">
    <property type="protein sequence ID" value="MXO70528.1"/>
    <property type="molecule type" value="Genomic_DNA"/>
</dbReference>
<name>A0A844YUH5_9SPHN</name>
<comment type="caution">
    <text evidence="8">The sequence shown here is derived from an EMBL/GenBank/DDBJ whole genome shotgun (WGS) entry which is preliminary data.</text>
</comment>
<evidence type="ECO:0000256" key="6">
    <source>
        <dbReference type="SAM" id="SignalP"/>
    </source>
</evidence>